<dbReference type="AlphaFoldDB" id="A0A927JDS6"/>
<keyword evidence="3" id="KW-0902">Two-component regulatory system</keyword>
<dbReference type="GO" id="GO:0000160">
    <property type="term" value="P:phosphorelay signal transduction system"/>
    <property type="evidence" value="ECO:0007669"/>
    <property type="project" value="UniProtKB-KW"/>
</dbReference>
<dbReference type="RefSeq" id="WP_192039648.1">
    <property type="nucleotide sequence ID" value="NZ_JACYWE010000007.1"/>
</dbReference>
<dbReference type="PANTHER" id="PTHR24421">
    <property type="entry name" value="NITRATE/NITRITE SENSOR PROTEIN NARX-RELATED"/>
    <property type="match status" value="1"/>
</dbReference>
<feature type="domain" description="Histidine kinase/HSP90-like ATPase" evidence="5">
    <location>
        <begin position="348"/>
        <end position="436"/>
    </location>
</feature>
<feature type="transmembrane region" description="Helical" evidence="4">
    <location>
        <begin position="91"/>
        <end position="110"/>
    </location>
</feature>
<name>A0A927JDS6_9ACTN</name>
<proteinExistence type="predicted"/>
<evidence type="ECO:0000313" key="6">
    <source>
        <dbReference type="EMBL" id="MBD8507181.1"/>
    </source>
</evidence>
<dbReference type="Pfam" id="PF02518">
    <property type="entry name" value="HATPase_c"/>
    <property type="match status" value="1"/>
</dbReference>
<accession>A0A927JDS6</accession>
<keyword evidence="4" id="KW-1133">Transmembrane helix</keyword>
<feature type="transmembrane region" description="Helical" evidence="4">
    <location>
        <begin position="122"/>
        <end position="141"/>
    </location>
</feature>
<keyword evidence="2" id="KW-0418">Kinase</keyword>
<reference evidence="6" key="1">
    <citation type="submission" date="2020-09" db="EMBL/GenBank/DDBJ databases">
        <title>Hoyosella lacisalsi sp. nov., a halotolerant actinobacterium isolated from soil of Lake Gudzhirganskoe.</title>
        <authorList>
            <person name="Yang Q."/>
            <person name="Guo P.Y."/>
            <person name="Liu S.W."/>
            <person name="Li F.N."/>
            <person name="Sun C.H."/>
        </authorList>
    </citation>
    <scope>NUCLEOTIDE SEQUENCE</scope>
    <source>
        <strain evidence="6">G463</strain>
    </source>
</reference>
<evidence type="ECO:0000256" key="3">
    <source>
        <dbReference type="ARBA" id="ARBA00023012"/>
    </source>
</evidence>
<dbReference type="InterPro" id="IPR003594">
    <property type="entry name" value="HATPase_dom"/>
</dbReference>
<feature type="transmembrane region" description="Helical" evidence="4">
    <location>
        <begin position="59"/>
        <end position="79"/>
    </location>
</feature>
<keyword evidence="1" id="KW-0808">Transferase</keyword>
<evidence type="ECO:0000259" key="5">
    <source>
        <dbReference type="Pfam" id="PF02518"/>
    </source>
</evidence>
<keyword evidence="7" id="KW-1185">Reference proteome</keyword>
<dbReference type="CDD" id="cd16917">
    <property type="entry name" value="HATPase_UhpB-NarQ-NarX-like"/>
    <property type="match status" value="1"/>
</dbReference>
<dbReference type="SUPFAM" id="SSF55874">
    <property type="entry name" value="ATPase domain of HSP90 chaperone/DNA topoisomerase II/histidine kinase"/>
    <property type="match status" value="1"/>
</dbReference>
<sequence>MQSAEAAPPAPQSRDTAVLTTPFTARLRVAWHILFGNVLSWNDPQYLATRSSTDRALRFILALLFIQRASYLLPAIATAATAPPSTYQDTALNTVLLVLATGWNIALILIARRRGWFPRWAIWTDLALVTALLFISSRNIADAGVFSDSNWPVTLALAASALTAAAFRPWLAATCLAIIAASLLAVAQLHDNQVALLSQPTLSVLNGCLWYAVAAHFVRRYLSGQGLILEKIQAEQLHAETQRAASAARAAERQTQYRHLHNTVLTTLTAIARGGLDHKTTEVQRRCAAEAAYLRNLITNDPETDIATESRLQNLMSATLADIEALGLEVHVKQHSLPERIPGNRCDTLSEAVREALNNVLKHSGTTEAWLTAFTDETRLTVRIVDRGRGFDTATTPRGYGITHAIEANMHEIGGTTLIDSSPGDGTIVELTVSLQE</sequence>
<keyword evidence="4" id="KW-0812">Transmembrane</keyword>
<dbReference type="InterPro" id="IPR036890">
    <property type="entry name" value="HATPase_C_sf"/>
</dbReference>
<organism evidence="6 7">
    <name type="scientific">Lolliginicoccus lacisalsi</name>
    <dbReference type="NCBI Taxonomy" id="2742202"/>
    <lineage>
        <taxon>Bacteria</taxon>
        <taxon>Bacillati</taxon>
        <taxon>Actinomycetota</taxon>
        <taxon>Actinomycetes</taxon>
        <taxon>Mycobacteriales</taxon>
        <taxon>Hoyosellaceae</taxon>
        <taxon>Lolliginicoccus</taxon>
    </lineage>
</organism>
<dbReference type="InterPro" id="IPR050482">
    <property type="entry name" value="Sensor_HK_TwoCompSys"/>
</dbReference>
<evidence type="ECO:0000256" key="1">
    <source>
        <dbReference type="ARBA" id="ARBA00022679"/>
    </source>
</evidence>
<dbReference type="Gene3D" id="3.30.565.10">
    <property type="entry name" value="Histidine kinase-like ATPase, C-terminal domain"/>
    <property type="match status" value="1"/>
</dbReference>
<evidence type="ECO:0000313" key="7">
    <source>
        <dbReference type="Proteomes" id="UP000642993"/>
    </source>
</evidence>
<keyword evidence="4" id="KW-0472">Membrane</keyword>
<feature type="transmembrane region" description="Helical" evidence="4">
    <location>
        <begin position="161"/>
        <end position="187"/>
    </location>
</feature>
<evidence type="ECO:0000256" key="4">
    <source>
        <dbReference type="SAM" id="Phobius"/>
    </source>
</evidence>
<feature type="transmembrane region" description="Helical" evidence="4">
    <location>
        <begin position="194"/>
        <end position="213"/>
    </location>
</feature>
<comment type="caution">
    <text evidence="6">The sequence shown here is derived from an EMBL/GenBank/DDBJ whole genome shotgun (WGS) entry which is preliminary data.</text>
</comment>
<dbReference type="EMBL" id="JACYWE010000007">
    <property type="protein sequence ID" value="MBD8507181.1"/>
    <property type="molecule type" value="Genomic_DNA"/>
</dbReference>
<evidence type="ECO:0000256" key="2">
    <source>
        <dbReference type="ARBA" id="ARBA00022777"/>
    </source>
</evidence>
<protein>
    <recommendedName>
        <fullName evidence="5">Histidine kinase/HSP90-like ATPase domain-containing protein</fullName>
    </recommendedName>
</protein>
<dbReference type="Proteomes" id="UP000642993">
    <property type="component" value="Unassembled WGS sequence"/>
</dbReference>
<dbReference type="GO" id="GO:0016301">
    <property type="term" value="F:kinase activity"/>
    <property type="evidence" value="ECO:0007669"/>
    <property type="project" value="UniProtKB-KW"/>
</dbReference>
<gene>
    <name evidence="6" type="ORF">HT102_11860</name>
</gene>